<dbReference type="Proteomes" id="UP001595462">
    <property type="component" value="Unassembled WGS sequence"/>
</dbReference>
<feature type="transmembrane region" description="Helical" evidence="1">
    <location>
        <begin position="61"/>
        <end position="82"/>
    </location>
</feature>
<proteinExistence type="predicted"/>
<keyword evidence="1" id="KW-0472">Membrane</keyword>
<gene>
    <name evidence="3" type="ORF">ACFOSU_15530</name>
</gene>
<keyword evidence="4" id="KW-1185">Reference proteome</keyword>
<feature type="transmembrane region" description="Helical" evidence="1">
    <location>
        <begin position="143"/>
        <end position="161"/>
    </location>
</feature>
<evidence type="ECO:0000313" key="4">
    <source>
        <dbReference type="Proteomes" id="UP001595462"/>
    </source>
</evidence>
<feature type="transmembrane region" description="Helical" evidence="1">
    <location>
        <begin position="89"/>
        <end position="106"/>
    </location>
</feature>
<sequence length="228" mass="25373">MTRDPAFFIPVFVLLCALALVQVFSVDVWLADFLYGLEGGHWALRGAWLTSEVLHKDAQKFSILIGVVTLGVIIASCFSSRLRPYRRGLIATLVAALTSLLLVSLSKHQLPLACPWDMQRYGGDLAGHAIFNFYWGQDVGGCFPAGHAAGGYCLLIWFFFARHYQLPHYRLALLPGVVIGLTYDITQELRGAHFLSHDLAAILLCWTVGYLVFRLIMGDLNFTHSATR</sequence>
<dbReference type="RefSeq" id="WP_380690851.1">
    <property type="nucleotide sequence ID" value="NZ_JBHRSS010000008.1"/>
</dbReference>
<protein>
    <submittedName>
        <fullName evidence="3">Phosphatase PAP2 family protein</fullName>
    </submittedName>
</protein>
<organism evidence="3 4">
    <name type="scientific">Salinisphaera aquimarina</name>
    <dbReference type="NCBI Taxonomy" id="2094031"/>
    <lineage>
        <taxon>Bacteria</taxon>
        <taxon>Pseudomonadati</taxon>
        <taxon>Pseudomonadota</taxon>
        <taxon>Gammaproteobacteria</taxon>
        <taxon>Salinisphaerales</taxon>
        <taxon>Salinisphaeraceae</taxon>
        <taxon>Salinisphaera</taxon>
    </lineage>
</organism>
<feature type="transmembrane region" description="Helical" evidence="1">
    <location>
        <begin position="192"/>
        <end position="213"/>
    </location>
</feature>
<evidence type="ECO:0000256" key="1">
    <source>
        <dbReference type="SAM" id="Phobius"/>
    </source>
</evidence>
<dbReference type="InterPro" id="IPR036938">
    <property type="entry name" value="PAP2/HPO_sf"/>
</dbReference>
<keyword evidence="1" id="KW-1133">Transmembrane helix</keyword>
<keyword evidence="1" id="KW-0812">Transmembrane</keyword>
<dbReference type="Pfam" id="PF01569">
    <property type="entry name" value="PAP2"/>
    <property type="match status" value="1"/>
</dbReference>
<dbReference type="SUPFAM" id="SSF48317">
    <property type="entry name" value="Acid phosphatase/Vanadium-dependent haloperoxidase"/>
    <property type="match status" value="1"/>
</dbReference>
<feature type="transmembrane region" description="Helical" evidence="1">
    <location>
        <begin position="168"/>
        <end position="186"/>
    </location>
</feature>
<name>A0ABV7ERA0_9GAMM</name>
<evidence type="ECO:0000313" key="3">
    <source>
        <dbReference type="EMBL" id="MFC3105292.1"/>
    </source>
</evidence>
<comment type="caution">
    <text evidence="3">The sequence shown here is derived from an EMBL/GenBank/DDBJ whole genome shotgun (WGS) entry which is preliminary data.</text>
</comment>
<reference evidence="4" key="1">
    <citation type="journal article" date="2019" name="Int. J. Syst. Evol. Microbiol.">
        <title>The Global Catalogue of Microorganisms (GCM) 10K type strain sequencing project: providing services to taxonomists for standard genome sequencing and annotation.</title>
        <authorList>
            <consortium name="The Broad Institute Genomics Platform"/>
            <consortium name="The Broad Institute Genome Sequencing Center for Infectious Disease"/>
            <person name="Wu L."/>
            <person name="Ma J."/>
        </authorList>
    </citation>
    <scope>NUCLEOTIDE SEQUENCE [LARGE SCALE GENOMIC DNA]</scope>
    <source>
        <strain evidence="4">KCTC 52640</strain>
    </source>
</reference>
<feature type="domain" description="Phosphatidic acid phosphatase type 2/haloperoxidase" evidence="2">
    <location>
        <begin position="90"/>
        <end position="216"/>
    </location>
</feature>
<evidence type="ECO:0000259" key="2">
    <source>
        <dbReference type="Pfam" id="PF01569"/>
    </source>
</evidence>
<dbReference type="InterPro" id="IPR000326">
    <property type="entry name" value="PAP2/HPO"/>
</dbReference>
<dbReference type="CDD" id="cd03396">
    <property type="entry name" value="PAP2_like_6"/>
    <property type="match status" value="1"/>
</dbReference>
<accession>A0ABV7ERA0</accession>
<dbReference type="EMBL" id="JBHRSS010000008">
    <property type="protein sequence ID" value="MFC3105292.1"/>
    <property type="molecule type" value="Genomic_DNA"/>
</dbReference>